<dbReference type="RefSeq" id="WP_153013619.1">
    <property type="nucleotide sequence ID" value="NZ_BCMS01000001.1"/>
</dbReference>
<dbReference type="Gene3D" id="1.10.10.1400">
    <property type="entry name" value="Terminase, small subunit, N-terminal DNA-binding domain, HTH motif"/>
    <property type="match status" value="1"/>
</dbReference>
<gene>
    <name evidence="1" type="ORF">DEIGR_100829</name>
</gene>
<evidence type="ECO:0008006" key="3">
    <source>
        <dbReference type="Google" id="ProtNLM"/>
    </source>
</evidence>
<dbReference type="Proteomes" id="UP000056209">
    <property type="component" value="Unassembled WGS sequence"/>
</dbReference>
<dbReference type="EMBL" id="BCMS01000001">
    <property type="protein sequence ID" value="GAQ20802.1"/>
    <property type="molecule type" value="Genomic_DNA"/>
</dbReference>
<reference evidence="2" key="1">
    <citation type="submission" date="2015-11" db="EMBL/GenBank/DDBJ databases">
        <title>Draft Genome Sequence of the Radioresistant Bacterium Deinococcus grandis, Isolated from Freshwater Fish in Japan.</title>
        <authorList>
            <person name="Satoh K."/>
            <person name="Onodera T."/>
            <person name="Omoso K."/>
            <person name="Takeda-Yano K."/>
            <person name="Katayama T."/>
            <person name="Oono Y."/>
            <person name="Narumi I."/>
        </authorList>
    </citation>
    <scope>NUCLEOTIDE SEQUENCE [LARGE SCALE GENOMIC DNA]</scope>
    <source>
        <strain evidence="2">ATCC 43672</strain>
    </source>
</reference>
<accession>A0A117DMY5</accession>
<sequence>MQTDAPKQPTAEELGAALTPKQKRFADAYLGPCRLNASAASREAKYSDHREGWGLLRHPAVKAYIAARLDEQDDVMSRSEVAARLTMEARSVVDMDAFVTVAPTERTFWVPAREHEPVRELAKRKGCHVDDLDIYDLCGHFGEDQISRTGDGEMLVRVATISQDVEIDWAAAKAAGAISGMAVLKKNKDGSIEYRIKDPTRALELLGKLHNMFTDKVQISGADGGPVQVQITRRIVGGTS</sequence>
<name>A0A117DMY5_9DEIO</name>
<dbReference type="OrthoDB" id="66938at2"/>
<dbReference type="Pfam" id="PF03592">
    <property type="entry name" value="Terminase_2"/>
    <property type="match status" value="1"/>
</dbReference>
<evidence type="ECO:0000313" key="1">
    <source>
        <dbReference type="EMBL" id="GAQ20802.1"/>
    </source>
</evidence>
<dbReference type="InterPro" id="IPR005335">
    <property type="entry name" value="Terminase_ssu"/>
</dbReference>
<protein>
    <recommendedName>
        <fullName evidence="3">Terminase small subunit</fullName>
    </recommendedName>
</protein>
<proteinExistence type="predicted"/>
<dbReference type="AlphaFoldDB" id="A0A117DMY5"/>
<dbReference type="GO" id="GO:0051276">
    <property type="term" value="P:chromosome organization"/>
    <property type="evidence" value="ECO:0007669"/>
    <property type="project" value="InterPro"/>
</dbReference>
<evidence type="ECO:0000313" key="2">
    <source>
        <dbReference type="Proteomes" id="UP000056209"/>
    </source>
</evidence>
<keyword evidence="2" id="KW-1185">Reference proteome</keyword>
<comment type="caution">
    <text evidence="1">The sequence shown here is derived from an EMBL/GenBank/DDBJ whole genome shotgun (WGS) entry which is preliminary data.</text>
</comment>
<dbReference type="InterPro" id="IPR038713">
    <property type="entry name" value="Terminase_Gp1_N_sf"/>
</dbReference>
<organism evidence="1 2">
    <name type="scientific">Deinococcus grandis</name>
    <dbReference type="NCBI Taxonomy" id="57498"/>
    <lineage>
        <taxon>Bacteria</taxon>
        <taxon>Thermotogati</taxon>
        <taxon>Deinococcota</taxon>
        <taxon>Deinococci</taxon>
        <taxon>Deinococcales</taxon>
        <taxon>Deinococcaceae</taxon>
        <taxon>Deinococcus</taxon>
    </lineage>
</organism>